<dbReference type="RefSeq" id="XP_005839424.1">
    <property type="nucleotide sequence ID" value="XM_005839367.1"/>
</dbReference>
<keyword evidence="4" id="KW-1185">Reference proteome</keyword>
<feature type="non-terminal residue" evidence="2">
    <location>
        <position position="235"/>
    </location>
</feature>
<dbReference type="HOGENOM" id="CLU_1393488_0_0_1"/>
<dbReference type="Gene3D" id="2.60.40.10">
    <property type="entry name" value="Immunoglobulins"/>
    <property type="match status" value="3"/>
</dbReference>
<dbReference type="SMART" id="SM00557">
    <property type="entry name" value="IG_FLMN"/>
    <property type="match status" value="1"/>
</dbReference>
<dbReference type="PROSITE" id="PS50194">
    <property type="entry name" value="FILAMIN_REPEAT"/>
    <property type="match status" value="3"/>
</dbReference>
<reference evidence="2 4" key="1">
    <citation type="journal article" date="2012" name="Nature">
        <title>Algal genomes reveal evolutionary mosaicism and the fate of nucleomorphs.</title>
        <authorList>
            <consortium name="DOE Joint Genome Institute"/>
            <person name="Curtis B.A."/>
            <person name="Tanifuji G."/>
            <person name="Burki F."/>
            <person name="Gruber A."/>
            <person name="Irimia M."/>
            <person name="Maruyama S."/>
            <person name="Arias M.C."/>
            <person name="Ball S.G."/>
            <person name="Gile G.H."/>
            <person name="Hirakawa Y."/>
            <person name="Hopkins J.F."/>
            <person name="Kuo A."/>
            <person name="Rensing S.A."/>
            <person name="Schmutz J."/>
            <person name="Symeonidi A."/>
            <person name="Elias M."/>
            <person name="Eveleigh R.J."/>
            <person name="Herman E.K."/>
            <person name="Klute M.J."/>
            <person name="Nakayama T."/>
            <person name="Obornik M."/>
            <person name="Reyes-Prieto A."/>
            <person name="Armbrust E.V."/>
            <person name="Aves S.J."/>
            <person name="Beiko R.G."/>
            <person name="Coutinho P."/>
            <person name="Dacks J.B."/>
            <person name="Durnford D.G."/>
            <person name="Fast N.M."/>
            <person name="Green B.R."/>
            <person name="Grisdale C.J."/>
            <person name="Hempel F."/>
            <person name="Henrissat B."/>
            <person name="Hoppner M.P."/>
            <person name="Ishida K."/>
            <person name="Kim E."/>
            <person name="Koreny L."/>
            <person name="Kroth P.G."/>
            <person name="Liu Y."/>
            <person name="Malik S.B."/>
            <person name="Maier U.G."/>
            <person name="McRose D."/>
            <person name="Mock T."/>
            <person name="Neilson J.A."/>
            <person name="Onodera N.T."/>
            <person name="Poole A.M."/>
            <person name="Pritham E.J."/>
            <person name="Richards T.A."/>
            <person name="Rocap G."/>
            <person name="Roy S.W."/>
            <person name="Sarai C."/>
            <person name="Schaack S."/>
            <person name="Shirato S."/>
            <person name="Slamovits C.H."/>
            <person name="Spencer D.F."/>
            <person name="Suzuki S."/>
            <person name="Worden A.Z."/>
            <person name="Zauner S."/>
            <person name="Barry K."/>
            <person name="Bell C."/>
            <person name="Bharti A.K."/>
            <person name="Crow J.A."/>
            <person name="Grimwood J."/>
            <person name="Kramer R."/>
            <person name="Lindquist E."/>
            <person name="Lucas S."/>
            <person name="Salamov A."/>
            <person name="McFadden G.I."/>
            <person name="Lane C.E."/>
            <person name="Keeling P.J."/>
            <person name="Gray M.W."/>
            <person name="Grigoriev I.V."/>
            <person name="Archibald J.M."/>
        </authorList>
    </citation>
    <scope>NUCLEOTIDE SEQUENCE</scope>
    <source>
        <strain evidence="2 4">CCMP2712</strain>
    </source>
</reference>
<dbReference type="SUPFAM" id="SSF81296">
    <property type="entry name" value="E set domains"/>
    <property type="match status" value="2"/>
</dbReference>
<feature type="repeat" description="Filamin" evidence="1">
    <location>
        <begin position="163"/>
        <end position="235"/>
    </location>
</feature>
<dbReference type="EnsemblProtists" id="EKX52444">
    <property type="protein sequence ID" value="EKX52444"/>
    <property type="gene ID" value="GUITHDRAFT_65097"/>
</dbReference>
<dbReference type="InterPro" id="IPR001298">
    <property type="entry name" value="Filamin/ABP280_rpt"/>
</dbReference>
<dbReference type="PANTHER" id="PTHR16165:SF5">
    <property type="entry name" value="NXPE FAMILY MEMBER 3"/>
    <property type="match status" value="1"/>
</dbReference>
<dbReference type="InterPro" id="IPR014756">
    <property type="entry name" value="Ig_E-set"/>
</dbReference>
<evidence type="ECO:0000313" key="3">
    <source>
        <dbReference type="EnsemblProtists" id="EKX52444"/>
    </source>
</evidence>
<dbReference type="Pfam" id="PF00630">
    <property type="entry name" value="Filamin"/>
    <property type="match status" value="1"/>
</dbReference>
<dbReference type="KEGG" id="gtt:GUITHDRAFT_65097"/>
<dbReference type="InterPro" id="IPR013783">
    <property type="entry name" value="Ig-like_fold"/>
</dbReference>
<dbReference type="PANTHER" id="PTHR16165">
    <property type="entry name" value="NXPE FAMILY MEMBER"/>
    <property type="match status" value="1"/>
</dbReference>
<organism evidence="2">
    <name type="scientific">Guillardia theta (strain CCMP2712)</name>
    <name type="common">Cryptophyte</name>
    <dbReference type="NCBI Taxonomy" id="905079"/>
    <lineage>
        <taxon>Eukaryota</taxon>
        <taxon>Cryptophyceae</taxon>
        <taxon>Pyrenomonadales</taxon>
        <taxon>Geminigeraceae</taxon>
        <taxon>Guillardia</taxon>
    </lineage>
</organism>
<evidence type="ECO:0000256" key="1">
    <source>
        <dbReference type="PROSITE-ProRule" id="PRU00087"/>
    </source>
</evidence>
<name>L1JVU5_GUITC</name>
<gene>
    <name evidence="2" type="ORF">GUITHDRAFT_65097</name>
</gene>
<evidence type="ECO:0000313" key="2">
    <source>
        <dbReference type="EMBL" id="EKX52444.1"/>
    </source>
</evidence>
<dbReference type="AlphaFoldDB" id="L1JVU5"/>
<evidence type="ECO:0000313" key="4">
    <source>
        <dbReference type="Proteomes" id="UP000011087"/>
    </source>
</evidence>
<accession>L1JVU5</accession>
<reference evidence="4" key="2">
    <citation type="submission" date="2012-11" db="EMBL/GenBank/DDBJ databases">
        <authorList>
            <person name="Kuo A."/>
            <person name="Curtis B.A."/>
            <person name="Tanifuji G."/>
            <person name="Burki F."/>
            <person name="Gruber A."/>
            <person name="Irimia M."/>
            <person name="Maruyama S."/>
            <person name="Arias M.C."/>
            <person name="Ball S.G."/>
            <person name="Gile G.H."/>
            <person name="Hirakawa Y."/>
            <person name="Hopkins J.F."/>
            <person name="Rensing S.A."/>
            <person name="Schmutz J."/>
            <person name="Symeonidi A."/>
            <person name="Elias M."/>
            <person name="Eveleigh R.J."/>
            <person name="Herman E.K."/>
            <person name="Klute M.J."/>
            <person name="Nakayama T."/>
            <person name="Obornik M."/>
            <person name="Reyes-Prieto A."/>
            <person name="Armbrust E.V."/>
            <person name="Aves S.J."/>
            <person name="Beiko R.G."/>
            <person name="Coutinho P."/>
            <person name="Dacks J.B."/>
            <person name="Durnford D.G."/>
            <person name="Fast N.M."/>
            <person name="Green B.R."/>
            <person name="Grisdale C."/>
            <person name="Hempe F."/>
            <person name="Henrissat B."/>
            <person name="Hoppner M.P."/>
            <person name="Ishida K.-I."/>
            <person name="Kim E."/>
            <person name="Koreny L."/>
            <person name="Kroth P.G."/>
            <person name="Liu Y."/>
            <person name="Malik S.-B."/>
            <person name="Maier U.G."/>
            <person name="McRose D."/>
            <person name="Mock T."/>
            <person name="Neilson J.A."/>
            <person name="Onodera N.T."/>
            <person name="Poole A.M."/>
            <person name="Pritham E.J."/>
            <person name="Richards T.A."/>
            <person name="Rocap G."/>
            <person name="Roy S.W."/>
            <person name="Sarai C."/>
            <person name="Schaack S."/>
            <person name="Shirato S."/>
            <person name="Slamovits C.H."/>
            <person name="Spencer D.F."/>
            <person name="Suzuki S."/>
            <person name="Worden A.Z."/>
            <person name="Zauner S."/>
            <person name="Barry K."/>
            <person name="Bell C."/>
            <person name="Bharti A.K."/>
            <person name="Crow J.A."/>
            <person name="Grimwood J."/>
            <person name="Kramer R."/>
            <person name="Lindquist E."/>
            <person name="Lucas S."/>
            <person name="Salamov A."/>
            <person name="McFadden G.I."/>
            <person name="Lane C.E."/>
            <person name="Keeling P.J."/>
            <person name="Gray M.W."/>
            <person name="Grigoriev I.V."/>
            <person name="Archibald J.M."/>
        </authorList>
    </citation>
    <scope>NUCLEOTIDE SEQUENCE</scope>
    <source>
        <strain evidence="4">CCMP2712</strain>
    </source>
</reference>
<dbReference type="EMBL" id="JH992972">
    <property type="protein sequence ID" value="EKX52444.1"/>
    <property type="molecule type" value="Genomic_DNA"/>
</dbReference>
<sequence length="235" mass="25506">MNKTIGVYSTEIRANKADASKTWVERYDIFTAGKQTTFRIEALDKYSNRLTKGGDNFQVKLLGSYGRNYDGSIRDLGNGSYFASFNVSVTGNFSLFLTLGLETGLALDNFDGTYTLTVPAVPTVGQHWLEVTRGGAHILGSPYAVMIYPGSINLYTSTINLDSLKQLNVGDSASFLIKSKDQFNNLLTLGGEVFAASTSSPAQRSFTVVDTNNGEYIGAFMTTIAGSYSLRVTLN</sequence>
<dbReference type="GeneID" id="17309151"/>
<dbReference type="PaxDb" id="55529-EKX52444"/>
<dbReference type="Proteomes" id="UP000011087">
    <property type="component" value="Unassembled WGS sequence"/>
</dbReference>
<reference evidence="3" key="3">
    <citation type="submission" date="2016-03" db="UniProtKB">
        <authorList>
            <consortium name="EnsemblProtists"/>
        </authorList>
    </citation>
    <scope>IDENTIFICATION</scope>
</reference>
<dbReference type="InterPro" id="IPR017868">
    <property type="entry name" value="Filamin/ABP280_repeat-like"/>
</dbReference>
<feature type="repeat" description="Filamin" evidence="1">
    <location>
        <begin position="9"/>
        <end position="100"/>
    </location>
</feature>
<feature type="repeat" description="Filamin" evidence="1">
    <location>
        <begin position="125"/>
        <end position="147"/>
    </location>
</feature>
<proteinExistence type="predicted"/>
<protein>
    <submittedName>
        <fullName evidence="2 3">Uncharacterized protein</fullName>
    </submittedName>
</protein>